<feature type="transmembrane region" description="Helical" evidence="1">
    <location>
        <begin position="276"/>
        <end position="296"/>
    </location>
</feature>
<evidence type="ECO:0000313" key="3">
    <source>
        <dbReference type="EMBL" id="QJF49837.1"/>
    </source>
</evidence>
<feature type="transmembrane region" description="Helical" evidence="1">
    <location>
        <begin position="143"/>
        <end position="163"/>
    </location>
</feature>
<gene>
    <name evidence="3" type="ORF">G3256_00965</name>
</gene>
<keyword evidence="1" id="KW-0472">Membrane</keyword>
<feature type="domain" description="CAAX prenyl protease 2/Lysostaphin resistance protein A-like" evidence="2">
    <location>
        <begin position="148"/>
        <end position="245"/>
    </location>
</feature>
<accession>A0A858SP92</accession>
<name>A0A858SP92_9RHOB</name>
<feature type="transmembrane region" description="Helical" evidence="1">
    <location>
        <begin position="69"/>
        <end position="89"/>
    </location>
</feature>
<evidence type="ECO:0000259" key="2">
    <source>
        <dbReference type="Pfam" id="PF02517"/>
    </source>
</evidence>
<evidence type="ECO:0000313" key="4">
    <source>
        <dbReference type="Proteomes" id="UP000503308"/>
    </source>
</evidence>
<dbReference type="RefSeq" id="WP_169639063.1">
    <property type="nucleotide sequence ID" value="NZ_CP048788.1"/>
</dbReference>
<proteinExistence type="predicted"/>
<organism evidence="3 4">
    <name type="scientific">Roseobacter ponti</name>
    <dbReference type="NCBI Taxonomy" id="1891787"/>
    <lineage>
        <taxon>Bacteria</taxon>
        <taxon>Pseudomonadati</taxon>
        <taxon>Pseudomonadota</taxon>
        <taxon>Alphaproteobacteria</taxon>
        <taxon>Rhodobacterales</taxon>
        <taxon>Roseobacteraceae</taxon>
        <taxon>Roseobacter</taxon>
    </lineage>
</organism>
<protein>
    <submittedName>
        <fullName evidence="3">CPBP family intramembrane metalloprotease</fullName>
    </submittedName>
</protein>
<evidence type="ECO:0000256" key="1">
    <source>
        <dbReference type="SAM" id="Phobius"/>
    </source>
</evidence>
<keyword evidence="4" id="KW-1185">Reference proteome</keyword>
<dbReference type="Pfam" id="PF02517">
    <property type="entry name" value="Rce1-like"/>
    <property type="match status" value="1"/>
</dbReference>
<dbReference type="PANTHER" id="PTHR36435">
    <property type="entry name" value="SLR1288 PROTEIN"/>
    <property type="match status" value="1"/>
</dbReference>
<keyword evidence="1" id="KW-1133">Transmembrane helix</keyword>
<dbReference type="GO" id="GO:0006508">
    <property type="term" value="P:proteolysis"/>
    <property type="evidence" value="ECO:0007669"/>
    <property type="project" value="UniProtKB-KW"/>
</dbReference>
<dbReference type="KEGG" id="rpon:G3256_00965"/>
<sequence length="298" mass="32564">MQLPDYRAYRDLTEPARDTAQVWRLVVGLILVAGIYLICNQLMFRTILTLLGQDAFAFFSSLNTGSTPFAMIVLLMSFGFLTLGVAIAVKVAHKRGITSVYGDVGLAVRQFVLVLQMLVLLNVVVFVLPPWGMGMPMERNLAAGTWVMFLPFAIIAVFVQVSAEEILFRGYIQQQLAARFRSPLIWILVPAGLFGLGHYMPQDAGENATLIALWAVVFGVLMADLTARSGTLGPAIAVHLANNVVAIVVVSLPDSLSGLSLFLAPFSMADADAVRTWLPVDFAMMFVSWLAARLALRR</sequence>
<keyword evidence="1" id="KW-0812">Transmembrane</keyword>
<keyword evidence="3" id="KW-0378">Hydrolase</keyword>
<feature type="transmembrane region" description="Helical" evidence="1">
    <location>
        <begin position="239"/>
        <end position="264"/>
    </location>
</feature>
<dbReference type="PANTHER" id="PTHR36435:SF1">
    <property type="entry name" value="CAAX AMINO TERMINAL PROTEASE FAMILY PROTEIN"/>
    <property type="match status" value="1"/>
</dbReference>
<dbReference type="InterPro" id="IPR003675">
    <property type="entry name" value="Rce1/LyrA-like_dom"/>
</dbReference>
<dbReference type="Proteomes" id="UP000503308">
    <property type="component" value="Chromosome"/>
</dbReference>
<dbReference type="GO" id="GO:0004175">
    <property type="term" value="F:endopeptidase activity"/>
    <property type="evidence" value="ECO:0007669"/>
    <property type="project" value="UniProtKB-ARBA"/>
</dbReference>
<feature type="transmembrane region" description="Helical" evidence="1">
    <location>
        <begin position="20"/>
        <end position="39"/>
    </location>
</feature>
<dbReference type="EMBL" id="CP048788">
    <property type="protein sequence ID" value="QJF49837.1"/>
    <property type="molecule type" value="Genomic_DNA"/>
</dbReference>
<feature type="transmembrane region" description="Helical" evidence="1">
    <location>
        <begin position="110"/>
        <end position="131"/>
    </location>
</feature>
<dbReference type="GO" id="GO:0008237">
    <property type="term" value="F:metallopeptidase activity"/>
    <property type="evidence" value="ECO:0007669"/>
    <property type="project" value="UniProtKB-KW"/>
</dbReference>
<keyword evidence="3" id="KW-0482">Metalloprotease</keyword>
<keyword evidence="3" id="KW-0645">Protease</keyword>
<dbReference type="GO" id="GO:0080120">
    <property type="term" value="P:CAAX-box protein maturation"/>
    <property type="evidence" value="ECO:0007669"/>
    <property type="project" value="UniProtKB-ARBA"/>
</dbReference>
<feature type="transmembrane region" description="Helical" evidence="1">
    <location>
        <begin position="207"/>
        <end position="227"/>
    </location>
</feature>
<dbReference type="AlphaFoldDB" id="A0A858SP92"/>
<reference evidence="3 4" key="1">
    <citation type="submission" date="2020-02" db="EMBL/GenBank/DDBJ databases">
        <title>Genome sequence of Roseobacter ponti.</title>
        <authorList>
            <person name="Hollensteiner J."/>
            <person name="Schneider D."/>
            <person name="Poehlein A."/>
            <person name="Daniel R."/>
        </authorList>
    </citation>
    <scope>NUCLEOTIDE SEQUENCE [LARGE SCALE GENOMIC DNA]</scope>
    <source>
        <strain evidence="3 4">DSM 106830</strain>
    </source>
</reference>
<dbReference type="InterPro" id="IPR052710">
    <property type="entry name" value="CAAX_protease"/>
</dbReference>
<feature type="transmembrane region" description="Helical" evidence="1">
    <location>
        <begin position="184"/>
        <end position="201"/>
    </location>
</feature>